<proteinExistence type="predicted"/>
<accession>A0A4Q0YT32</accession>
<organism evidence="1 2">
    <name type="scientific">Veronia nyctiphanis</name>
    <dbReference type="NCBI Taxonomy" id="1278244"/>
    <lineage>
        <taxon>Bacteria</taxon>
        <taxon>Pseudomonadati</taxon>
        <taxon>Pseudomonadota</taxon>
        <taxon>Gammaproteobacteria</taxon>
        <taxon>Vibrionales</taxon>
        <taxon>Vibrionaceae</taxon>
        <taxon>Veronia</taxon>
    </lineage>
</organism>
<dbReference type="EMBL" id="PEIB01000006">
    <property type="protein sequence ID" value="RXJ73855.1"/>
    <property type="molecule type" value="Genomic_DNA"/>
</dbReference>
<dbReference type="OrthoDB" id="5814101at2"/>
<keyword evidence="2" id="KW-1185">Reference proteome</keyword>
<dbReference type="AlphaFoldDB" id="A0A4Q0YT32"/>
<protein>
    <submittedName>
        <fullName evidence="1">Uncharacterized protein</fullName>
    </submittedName>
</protein>
<gene>
    <name evidence="1" type="ORF">CS022_07685</name>
</gene>
<name>A0A4Q0YT32_9GAMM</name>
<dbReference type="RefSeq" id="WP_129121787.1">
    <property type="nucleotide sequence ID" value="NZ_PEIB01000006.1"/>
</dbReference>
<evidence type="ECO:0000313" key="2">
    <source>
        <dbReference type="Proteomes" id="UP000290287"/>
    </source>
</evidence>
<reference evidence="1 2" key="1">
    <citation type="submission" date="2017-10" db="EMBL/GenBank/DDBJ databases">
        <title>Nyctiphanis sp. nov., isolated from the stomach of the euphausiid Nyctiphanes simplex (Hansen, 1911) in the Gulf of California.</title>
        <authorList>
            <person name="Gomez-Gil B."/>
            <person name="Aguilar-Mendez M."/>
            <person name="Lopez-Cortes A."/>
            <person name="Gomez-Gutierrez J."/>
            <person name="Roque A."/>
            <person name="Lang E."/>
            <person name="Gonzalez-Castillo A."/>
        </authorList>
    </citation>
    <scope>NUCLEOTIDE SEQUENCE [LARGE SCALE GENOMIC DNA]</scope>
    <source>
        <strain evidence="1 2">CAIM 600</strain>
    </source>
</reference>
<comment type="caution">
    <text evidence="1">The sequence shown here is derived from an EMBL/GenBank/DDBJ whole genome shotgun (WGS) entry which is preliminary data.</text>
</comment>
<sequence length="115" mass="12372">MRSGDDSEEGPFSRRKNKFIDDLSECENAVGVTIDVTTEEPWVVTSKYGNASFKLVMVTSGGSKAAVFKTSDDLIIEGGNEWQPALTKKVDTRDGIDYFECIAIIAGGDVTISAG</sequence>
<evidence type="ECO:0000313" key="1">
    <source>
        <dbReference type="EMBL" id="RXJ73855.1"/>
    </source>
</evidence>
<dbReference type="Proteomes" id="UP000290287">
    <property type="component" value="Unassembled WGS sequence"/>
</dbReference>